<protein>
    <recommendedName>
        <fullName evidence="2">DUF481 domain-containing protein</fullName>
    </recommendedName>
</protein>
<sequence>MLKNKLTTLLLLNGAMVAAPVYADDWSGEGEFGFTSTSGNTDSQTLNAKLGINKKSGNWNHAAKVESLKSSNSGVDSADVFVFTEKSEYRFAEKTFAYGKLRHEQDKFSGFDHQSIISFGAGHVFIDGGKNYLEASAGVGYRDLETDEGVKEQEAVLDGEIKYAYKISETSKFNQNLFVESGSSNTYTKSETFLKLVIVGNLGAKFSYEIKNNSDVPVGTKNTDTITTVTLVYSF</sequence>
<evidence type="ECO:0008006" key="2">
    <source>
        <dbReference type="Google" id="ProtNLM"/>
    </source>
</evidence>
<accession>A0A3B0XFL4</accession>
<organism evidence="1">
    <name type="scientific">hydrothermal vent metagenome</name>
    <dbReference type="NCBI Taxonomy" id="652676"/>
    <lineage>
        <taxon>unclassified sequences</taxon>
        <taxon>metagenomes</taxon>
        <taxon>ecological metagenomes</taxon>
    </lineage>
</organism>
<dbReference type="EMBL" id="UOFH01000249">
    <property type="protein sequence ID" value="VAW63400.1"/>
    <property type="molecule type" value="Genomic_DNA"/>
</dbReference>
<reference evidence="1" key="1">
    <citation type="submission" date="2018-06" db="EMBL/GenBank/DDBJ databases">
        <authorList>
            <person name="Zhirakovskaya E."/>
        </authorList>
    </citation>
    <scope>NUCLEOTIDE SEQUENCE</scope>
</reference>
<gene>
    <name evidence="1" type="ORF">MNBD_GAMMA08-26</name>
</gene>
<dbReference type="InterPro" id="IPR007433">
    <property type="entry name" value="DUF481"/>
</dbReference>
<name>A0A3B0XFL4_9ZZZZ</name>
<dbReference type="Pfam" id="PF04338">
    <property type="entry name" value="DUF481"/>
    <property type="match status" value="1"/>
</dbReference>
<proteinExistence type="predicted"/>
<evidence type="ECO:0000313" key="1">
    <source>
        <dbReference type="EMBL" id="VAW63400.1"/>
    </source>
</evidence>
<dbReference type="AlphaFoldDB" id="A0A3B0XFL4"/>